<proteinExistence type="predicted"/>
<name>A0AAV8PI58_ENSVE</name>
<evidence type="ECO:0000313" key="1">
    <source>
        <dbReference type="EMBL" id="KAJ8491664.1"/>
    </source>
</evidence>
<dbReference type="Proteomes" id="UP001222027">
    <property type="component" value="Unassembled WGS sequence"/>
</dbReference>
<reference evidence="1 2" key="1">
    <citation type="submission" date="2022-12" db="EMBL/GenBank/DDBJ databases">
        <title>Chromosome-scale assembly of the Ensete ventricosum genome.</title>
        <authorList>
            <person name="Dussert Y."/>
            <person name="Stocks J."/>
            <person name="Wendawek A."/>
            <person name="Woldeyes F."/>
            <person name="Nichols R.A."/>
            <person name="Borrell J.S."/>
        </authorList>
    </citation>
    <scope>NUCLEOTIDE SEQUENCE [LARGE SCALE GENOMIC DNA]</scope>
    <source>
        <strain evidence="2">cv. Maze</strain>
        <tissue evidence="1">Seeds</tissue>
    </source>
</reference>
<evidence type="ECO:0000313" key="2">
    <source>
        <dbReference type="Proteomes" id="UP001222027"/>
    </source>
</evidence>
<dbReference type="AlphaFoldDB" id="A0AAV8PI58"/>
<keyword evidence="2" id="KW-1185">Reference proteome</keyword>
<comment type="caution">
    <text evidence="1">The sequence shown here is derived from an EMBL/GenBank/DDBJ whole genome shotgun (WGS) entry which is preliminary data.</text>
</comment>
<organism evidence="1 2">
    <name type="scientific">Ensete ventricosum</name>
    <name type="common">Abyssinian banana</name>
    <name type="synonym">Musa ensete</name>
    <dbReference type="NCBI Taxonomy" id="4639"/>
    <lineage>
        <taxon>Eukaryota</taxon>
        <taxon>Viridiplantae</taxon>
        <taxon>Streptophyta</taxon>
        <taxon>Embryophyta</taxon>
        <taxon>Tracheophyta</taxon>
        <taxon>Spermatophyta</taxon>
        <taxon>Magnoliopsida</taxon>
        <taxon>Liliopsida</taxon>
        <taxon>Zingiberales</taxon>
        <taxon>Musaceae</taxon>
        <taxon>Ensete</taxon>
    </lineage>
</organism>
<dbReference type="EMBL" id="JAQQAF010000004">
    <property type="protein sequence ID" value="KAJ8491664.1"/>
    <property type="molecule type" value="Genomic_DNA"/>
</dbReference>
<gene>
    <name evidence="1" type="ORF">OPV22_013385</name>
</gene>
<accession>A0AAV8PI58</accession>
<protein>
    <submittedName>
        <fullName evidence="1">Uncharacterized protein</fullName>
    </submittedName>
</protein>
<sequence>MDFTFEGLSWDNVCQTFEKAYKSNDLAQIPRKYVDVVGKQFRDIIDEVVSDWLDPAGDCAQGLDAKNSLDGDKASKIDGVLKEELDESFSDDDVSICVKREPNPSSLGNSILITPSDLNQDSIYNNEFDEFQGETRPTKAANCSDVIDGNPESFLSSVASLSGLPKICPLVDESLKLEPCESRSIEDRSSTETCDAARGIHTSQEFISPRGHLVNEHELQIKQDNSQASLRETQDLSVCLNGDDKFNGDDVIDLKAEPMEISQDLDINDNWEDNEDYELAMISYQKSRASYKKTLGASLITKLRQFKGHKVKNSCSDIIIGREQERQGNELSKNPNLSSVHDLLESDWELL</sequence>